<comment type="caution">
    <text evidence="1">The sequence shown here is derived from an EMBL/GenBank/DDBJ whole genome shotgun (WGS) entry which is preliminary data.</text>
</comment>
<protein>
    <submittedName>
        <fullName evidence="1">Uncharacterized protein</fullName>
    </submittedName>
</protein>
<accession>A0ABW6M7P4</accession>
<dbReference type="Proteomes" id="UP001601303">
    <property type="component" value="Unassembled WGS sequence"/>
</dbReference>
<organism evidence="1 2">
    <name type="scientific">Streptomyces hokutonensis</name>
    <dbReference type="NCBI Taxonomy" id="1306990"/>
    <lineage>
        <taxon>Bacteria</taxon>
        <taxon>Bacillati</taxon>
        <taxon>Actinomycetota</taxon>
        <taxon>Actinomycetes</taxon>
        <taxon>Kitasatosporales</taxon>
        <taxon>Streptomycetaceae</taxon>
        <taxon>Streptomyces</taxon>
    </lineage>
</organism>
<sequence>MELEAQLTTFSSPILALLTVLFAVALAHPEPQVRARAERILAAIFRVR</sequence>
<evidence type="ECO:0000313" key="2">
    <source>
        <dbReference type="Proteomes" id="UP001601303"/>
    </source>
</evidence>
<evidence type="ECO:0000313" key="1">
    <source>
        <dbReference type="EMBL" id="MFE9601528.1"/>
    </source>
</evidence>
<dbReference type="RefSeq" id="WP_384166780.1">
    <property type="nucleotide sequence ID" value="NZ_JBIAHM010000008.1"/>
</dbReference>
<gene>
    <name evidence="1" type="ORF">ACFYNQ_23545</name>
</gene>
<proteinExistence type="predicted"/>
<reference evidence="1 2" key="1">
    <citation type="submission" date="2024-10" db="EMBL/GenBank/DDBJ databases">
        <title>The Natural Products Discovery Center: Release of the First 8490 Sequenced Strains for Exploring Actinobacteria Biosynthetic Diversity.</title>
        <authorList>
            <person name="Kalkreuter E."/>
            <person name="Kautsar S.A."/>
            <person name="Yang D."/>
            <person name="Bader C.D."/>
            <person name="Teijaro C.N."/>
            <person name="Fluegel L."/>
            <person name="Davis C.M."/>
            <person name="Simpson J.R."/>
            <person name="Lauterbach L."/>
            <person name="Steele A.D."/>
            <person name="Gui C."/>
            <person name="Meng S."/>
            <person name="Li G."/>
            <person name="Viehrig K."/>
            <person name="Ye F."/>
            <person name="Su P."/>
            <person name="Kiefer A.F."/>
            <person name="Nichols A."/>
            <person name="Cepeda A.J."/>
            <person name="Yan W."/>
            <person name="Fan B."/>
            <person name="Jiang Y."/>
            <person name="Adhikari A."/>
            <person name="Zheng C.-J."/>
            <person name="Schuster L."/>
            <person name="Cowan T.M."/>
            <person name="Smanski M.J."/>
            <person name="Chevrette M.G."/>
            <person name="De Carvalho L.P.S."/>
            <person name="Shen B."/>
        </authorList>
    </citation>
    <scope>NUCLEOTIDE SEQUENCE [LARGE SCALE GENOMIC DNA]</scope>
    <source>
        <strain evidence="1 2">NPDC006488</strain>
    </source>
</reference>
<keyword evidence="2" id="KW-1185">Reference proteome</keyword>
<name>A0ABW6M7P4_9ACTN</name>
<dbReference type="EMBL" id="JBIAHM010000008">
    <property type="protein sequence ID" value="MFE9601528.1"/>
    <property type="molecule type" value="Genomic_DNA"/>
</dbReference>